<keyword evidence="1" id="KW-0812">Transmembrane</keyword>
<dbReference type="HOGENOM" id="CLU_2382664_0_0_9"/>
<keyword evidence="1" id="KW-0472">Membrane</keyword>
<evidence type="ECO:0000313" key="2">
    <source>
        <dbReference type="EMBL" id="ABJ62346.1"/>
    </source>
</evidence>
<keyword evidence="1" id="KW-1133">Transmembrane helix</keyword>
<dbReference type="Proteomes" id="UP000000362">
    <property type="component" value="Chromosome"/>
</dbReference>
<reference evidence="2 3" key="1">
    <citation type="journal article" date="2006" name="Proc. Natl. Acad. Sci. U.S.A.">
        <title>Comparative genomics of the lactic acid bacteria.</title>
        <authorList>
            <person name="Makarova K."/>
            <person name="Slesarev A."/>
            <person name="Wolf Y."/>
            <person name="Sorokin A."/>
            <person name="Mirkin B."/>
            <person name="Koonin E."/>
            <person name="Pavlov A."/>
            <person name="Pavlova N."/>
            <person name="Karamychev V."/>
            <person name="Polouchine N."/>
            <person name="Shakhova V."/>
            <person name="Grigoriev I."/>
            <person name="Lou Y."/>
            <person name="Rohksar D."/>
            <person name="Lucas S."/>
            <person name="Huang K."/>
            <person name="Goodstein D.M."/>
            <person name="Hawkins T."/>
            <person name="Plengvidhya V."/>
            <person name="Welker D."/>
            <person name="Hughes J."/>
            <person name="Goh Y."/>
            <person name="Benson A."/>
            <person name="Baldwin K."/>
            <person name="Lee J.H."/>
            <person name="Diaz-Muniz I."/>
            <person name="Dosti B."/>
            <person name="Smeianov V."/>
            <person name="Wechter W."/>
            <person name="Barabote R."/>
            <person name="Lorca G."/>
            <person name="Altermann E."/>
            <person name="Barrangou R."/>
            <person name="Ganesan B."/>
            <person name="Xie Y."/>
            <person name="Rawsthorne H."/>
            <person name="Tamir D."/>
            <person name="Parker C."/>
            <person name="Breidt F."/>
            <person name="Broadbent J."/>
            <person name="Hutkins R."/>
            <person name="O'Sullivan D."/>
            <person name="Steele J."/>
            <person name="Unlu G."/>
            <person name="Saier M."/>
            <person name="Klaenhammer T."/>
            <person name="Richardson P."/>
            <person name="Kozyavkin S."/>
            <person name="Weimer B."/>
            <person name="Mills D."/>
        </authorList>
    </citation>
    <scope>NUCLEOTIDE SEQUENCE [LARGE SCALE GENOMIC DNA]</scope>
    <source>
        <strain evidence="3">ATCC 8293 / DSM 20343 / BCRC 11652 / CCM 1803 / JCM 6124 / NCDO 523 / NBRC 100496 / NCIMB 8023 / NCTC 12954 / NRRL B-1118 / 37Y</strain>
    </source>
</reference>
<gene>
    <name evidence="2" type="ordered locus">LEUM_1249</name>
</gene>
<evidence type="ECO:0000313" key="3">
    <source>
        <dbReference type="Proteomes" id="UP000000362"/>
    </source>
</evidence>
<dbReference type="EMBL" id="CP000414">
    <property type="protein sequence ID" value="ABJ62346.1"/>
    <property type="molecule type" value="Genomic_DNA"/>
</dbReference>
<proteinExistence type="predicted"/>
<protein>
    <submittedName>
        <fullName evidence="2">Uncharacterized protein</fullName>
    </submittedName>
</protein>
<name>Q03WS6_LEUMM</name>
<dbReference type="AlphaFoldDB" id="Q03WS6"/>
<dbReference type="EnsemblBacteria" id="ABJ62346">
    <property type="protein sequence ID" value="ABJ62346"/>
    <property type="gene ID" value="LEUM_1249"/>
</dbReference>
<keyword evidence="3" id="KW-1185">Reference proteome</keyword>
<dbReference type="KEGG" id="lme:LEUM_1249"/>
<feature type="transmembrane region" description="Helical" evidence="1">
    <location>
        <begin position="51"/>
        <end position="71"/>
    </location>
</feature>
<organism evidence="2 3">
    <name type="scientific">Leuconostoc mesenteroides subsp. mesenteroides (strain ATCC 8293 / DSM 20343 / BCRC 11652 / CCM 1803 / JCM 6124 / NCDO 523 / NBRC 100496 / NCIMB 8023 / NCTC 12954 / NRRL B-1118 / 37Y)</name>
    <dbReference type="NCBI Taxonomy" id="203120"/>
    <lineage>
        <taxon>Bacteria</taxon>
        <taxon>Bacillati</taxon>
        <taxon>Bacillota</taxon>
        <taxon>Bacilli</taxon>
        <taxon>Lactobacillales</taxon>
        <taxon>Lactobacillaceae</taxon>
        <taxon>Leuconostoc</taxon>
    </lineage>
</organism>
<accession>Q03WS6</accession>
<sequence>MSFLLMGQVTSINPATRRFISTLLESQEKPARVSKTYSIVPLMTINKISKLIIVAAIVVITLVIRFIVVLLDYVRTRQKLFPVGPACDWCVISF</sequence>
<evidence type="ECO:0000256" key="1">
    <source>
        <dbReference type="SAM" id="Phobius"/>
    </source>
</evidence>